<protein>
    <recommendedName>
        <fullName evidence="3">DUF2993 domain-containing protein</fullName>
    </recommendedName>
</protein>
<proteinExistence type="predicted"/>
<evidence type="ECO:0000313" key="2">
    <source>
        <dbReference type="Proteomes" id="UP000076555"/>
    </source>
</evidence>
<evidence type="ECO:0008006" key="3">
    <source>
        <dbReference type="Google" id="ProtNLM"/>
    </source>
</evidence>
<dbReference type="EMBL" id="LWAJ01000110">
    <property type="protein sequence ID" value="KZL50143.1"/>
    <property type="molecule type" value="Genomic_DNA"/>
</dbReference>
<dbReference type="Proteomes" id="UP000076555">
    <property type="component" value="Unassembled WGS sequence"/>
</dbReference>
<gene>
    <name evidence="1" type="ORF">A2T98_09005</name>
</gene>
<reference evidence="1 2" key="1">
    <citation type="submission" date="2016-04" db="EMBL/GenBank/DDBJ databases">
        <title>Draft Genome Assembly of the Bloom-forming Cyanobacterium Nodularia spumigena Strain CENA596 in Shrimp Production Ponds.</title>
        <authorList>
            <person name="Popin R.V."/>
            <person name="Rigonato J."/>
            <person name="Abreu V.A."/>
            <person name="Andreote A.P."/>
            <person name="Silveira S.B."/>
            <person name="Odebrecht C."/>
            <person name="Fiore M.F."/>
        </authorList>
    </citation>
    <scope>NUCLEOTIDE SEQUENCE [LARGE SCALE GENOMIC DNA]</scope>
    <source>
        <strain evidence="1 2">CENA596</strain>
    </source>
</reference>
<dbReference type="InterPro" id="IPR021373">
    <property type="entry name" value="DUF2993"/>
</dbReference>
<comment type="caution">
    <text evidence="1">The sequence shown here is derived from an EMBL/GenBank/DDBJ whole genome shotgun (WGS) entry which is preliminary data.</text>
</comment>
<name>A0A161UVT7_NODSP</name>
<dbReference type="Pfam" id="PF11209">
    <property type="entry name" value="LmeA"/>
    <property type="match status" value="1"/>
</dbReference>
<accession>A0A161UVT7</accession>
<dbReference type="OrthoDB" id="507589at2"/>
<evidence type="ECO:0000313" key="1">
    <source>
        <dbReference type="EMBL" id="KZL50143.1"/>
    </source>
</evidence>
<organism evidence="1 2">
    <name type="scientific">Nodularia spumigena CENA596</name>
    <dbReference type="NCBI Taxonomy" id="1819295"/>
    <lineage>
        <taxon>Bacteria</taxon>
        <taxon>Bacillati</taxon>
        <taxon>Cyanobacteriota</taxon>
        <taxon>Cyanophyceae</taxon>
        <taxon>Nostocales</taxon>
        <taxon>Nodulariaceae</taxon>
        <taxon>Nodularia</taxon>
    </lineage>
</organism>
<sequence length="290" mass="32078">MNVGIACSILHSLLQKYKELLEIQNFMFGGLTGLKDSQGTDWGERMLNTVASQTIRHLFTQSESVEVFVRCYPSSKLLQGSIDSFKMSGTGLVIRKDFLVEEMSFETDAVAIDFGGVMSGKLNLKQPTQAIANVTLSEAGINQAFNAKLVTQHLVNLTVPSLTEISGGTPVSFTDIQVELLAANHLRILAKADLNNGEIIPLSMVMSVAVERRRRISFKNPQIELDSIPEAQRETSQTLSMALAEILDNMVDLDRFDLDGVKLRLNRLETEGKNLIFSGYAEIERIPRNA</sequence>
<dbReference type="AlphaFoldDB" id="A0A161UVT7"/>